<sequence>MQATLLISHSALPVGYCARASTSHLVPLLHAICCVARGAFKASAKRQENLYLMRDGDDRSGETKRTEQMMLLCQDCVVKSSSRISSLMST</sequence>
<dbReference type="RefSeq" id="XP_067689023.1">
    <property type="nucleotide sequence ID" value="XM_067832920.1"/>
</dbReference>
<dbReference type="KEGG" id="lenr:94168430"/>
<evidence type="ECO:0000313" key="1">
    <source>
        <dbReference type="EMBL" id="KAG5467501.1"/>
    </source>
</evidence>
<organism evidence="1 2">
    <name type="scientific">Leishmania enriettii</name>
    <dbReference type="NCBI Taxonomy" id="5663"/>
    <lineage>
        <taxon>Eukaryota</taxon>
        <taxon>Discoba</taxon>
        <taxon>Euglenozoa</taxon>
        <taxon>Kinetoplastea</taxon>
        <taxon>Metakinetoplastina</taxon>
        <taxon>Trypanosomatida</taxon>
        <taxon>Trypanosomatidae</taxon>
        <taxon>Leishmaniinae</taxon>
        <taxon>Leishmania</taxon>
    </lineage>
</organism>
<dbReference type="EMBL" id="JAFHKP010000035">
    <property type="protein sequence ID" value="KAG5467501.1"/>
    <property type="molecule type" value="Genomic_DNA"/>
</dbReference>
<name>A0A836GYK6_LEIEN</name>
<proteinExistence type="predicted"/>
<dbReference type="Proteomes" id="UP000674179">
    <property type="component" value="Chromosome 35"/>
</dbReference>
<dbReference type="GeneID" id="94168430"/>
<comment type="caution">
    <text evidence="1">The sequence shown here is derived from an EMBL/GenBank/DDBJ whole genome shotgun (WGS) entry which is preliminary data.</text>
</comment>
<accession>A0A836GYK6</accession>
<reference evidence="1 2" key="1">
    <citation type="submission" date="2021-02" db="EMBL/GenBank/DDBJ databases">
        <title>Leishmania (Mundinia) enrietti genome sequencing and assembly.</title>
        <authorList>
            <person name="Almutairi H."/>
            <person name="Gatherer D."/>
        </authorList>
    </citation>
    <scope>NUCLEOTIDE SEQUENCE [LARGE SCALE GENOMIC DNA]</scope>
    <source>
        <strain evidence="1">CUR178</strain>
    </source>
</reference>
<dbReference type="AlphaFoldDB" id="A0A836GYK6"/>
<protein>
    <submittedName>
        <fullName evidence="1">Uncharacterized protein</fullName>
    </submittedName>
</protein>
<dbReference type="OrthoDB" id="10366326at2759"/>
<keyword evidence="2" id="KW-1185">Reference proteome</keyword>
<gene>
    <name evidence="1" type="ORF">CUR178_01145</name>
</gene>
<evidence type="ECO:0000313" key="2">
    <source>
        <dbReference type="Proteomes" id="UP000674179"/>
    </source>
</evidence>